<gene>
    <name evidence="1" type="ORF">TKK_000670</name>
</gene>
<dbReference type="AlphaFoldDB" id="A0ABD2XR16"/>
<dbReference type="Proteomes" id="UP001627154">
    <property type="component" value="Unassembled WGS sequence"/>
</dbReference>
<proteinExistence type="predicted"/>
<name>A0ABD2XR16_9HYME</name>
<sequence length="127" mass="14750">MIEKNIHVSTLSTVYHKFDIFQKCRVTMRPNTRDYLVVSEELEELGFACKRNREWTKEEALATADVLEGRGNELRFCTFSCSYLQKSTTIFAFSAATQRRAPIFPTWRSLRIAFLFSAFNAETHGPR</sequence>
<evidence type="ECO:0000313" key="1">
    <source>
        <dbReference type="EMBL" id="KAL3407201.1"/>
    </source>
</evidence>
<protein>
    <submittedName>
        <fullName evidence="1">Uncharacterized protein</fullName>
    </submittedName>
</protein>
<accession>A0ABD2XR16</accession>
<dbReference type="EMBL" id="JBJJXI010000014">
    <property type="protein sequence ID" value="KAL3407201.1"/>
    <property type="molecule type" value="Genomic_DNA"/>
</dbReference>
<evidence type="ECO:0000313" key="2">
    <source>
        <dbReference type="Proteomes" id="UP001627154"/>
    </source>
</evidence>
<organism evidence="1 2">
    <name type="scientific">Trichogramma kaykai</name>
    <dbReference type="NCBI Taxonomy" id="54128"/>
    <lineage>
        <taxon>Eukaryota</taxon>
        <taxon>Metazoa</taxon>
        <taxon>Ecdysozoa</taxon>
        <taxon>Arthropoda</taxon>
        <taxon>Hexapoda</taxon>
        <taxon>Insecta</taxon>
        <taxon>Pterygota</taxon>
        <taxon>Neoptera</taxon>
        <taxon>Endopterygota</taxon>
        <taxon>Hymenoptera</taxon>
        <taxon>Apocrita</taxon>
        <taxon>Proctotrupomorpha</taxon>
        <taxon>Chalcidoidea</taxon>
        <taxon>Trichogrammatidae</taxon>
        <taxon>Trichogramma</taxon>
    </lineage>
</organism>
<comment type="caution">
    <text evidence="1">The sequence shown here is derived from an EMBL/GenBank/DDBJ whole genome shotgun (WGS) entry which is preliminary data.</text>
</comment>
<keyword evidence="2" id="KW-1185">Reference proteome</keyword>
<reference evidence="1 2" key="1">
    <citation type="journal article" date="2024" name="bioRxiv">
        <title>A reference genome for Trichogramma kaykai: A tiny desert-dwelling parasitoid wasp with competing sex-ratio distorters.</title>
        <authorList>
            <person name="Culotta J."/>
            <person name="Lindsey A.R."/>
        </authorList>
    </citation>
    <scope>NUCLEOTIDE SEQUENCE [LARGE SCALE GENOMIC DNA]</scope>
    <source>
        <strain evidence="1 2">KSX58</strain>
    </source>
</reference>